<dbReference type="STRING" id="1428628.WN71_037440"/>
<accession>A0A1J4NKX4</accession>
<evidence type="ECO:0000313" key="2">
    <source>
        <dbReference type="Proteomes" id="UP000034196"/>
    </source>
</evidence>
<gene>
    <name evidence="1" type="ORF">WN71_037440</name>
</gene>
<comment type="caution">
    <text evidence="1">The sequence shown here is derived from an EMBL/GenBank/DDBJ whole genome shotgun (WGS) entry which is preliminary data.</text>
</comment>
<protein>
    <submittedName>
        <fullName evidence="1">Uncharacterized protein</fullName>
    </submittedName>
</protein>
<dbReference type="Proteomes" id="UP000034196">
    <property type="component" value="Unassembled WGS sequence"/>
</dbReference>
<keyword evidence="2" id="KW-1185">Reference proteome</keyword>
<organism evidence="1 2">
    <name type="scientific">Streptomyces mangrovisoli</name>
    <dbReference type="NCBI Taxonomy" id="1428628"/>
    <lineage>
        <taxon>Bacteria</taxon>
        <taxon>Bacillati</taxon>
        <taxon>Actinomycetota</taxon>
        <taxon>Actinomycetes</taxon>
        <taxon>Kitasatosporales</taxon>
        <taxon>Streptomycetaceae</taxon>
        <taxon>Streptomyces</taxon>
    </lineage>
</organism>
<sequence>MTEDARREIASALAADDGGAETALRVLGLAIGWAAAAVRRVEGGAAGADALETVFAFDDALTRTPELAAALPALLAAARPGATVAEHVARRTGELTAAAERVAAARAEADGLRDLEQRVTERLAEHRELHAKVTELRRLARLVEALDELRGQQEDIDACLRALRGQDTGVEETLRRGSDNLVRLSENRLSALMEPTREALVRAADAQRRLAYEEAELIRGRAELAAAVDKLEEIRRERGAQLAGLRRYAEATRDIALALAGPGGAAGEFPAGGRGWAPGEFGTWRKPDAPDSVGAPDAPVEYAAPGESGAPGRSGEPTLKDLADTADAIARRLLQADNTLRSVLAERDAAETDGRRILHRTGD</sequence>
<name>A0A1J4NKX4_9ACTN</name>
<dbReference type="AlphaFoldDB" id="A0A1J4NKX4"/>
<evidence type="ECO:0000313" key="1">
    <source>
        <dbReference type="EMBL" id="OIJ62818.1"/>
    </source>
</evidence>
<dbReference type="RefSeq" id="WP_046592797.1">
    <property type="nucleotide sequence ID" value="NZ_LAVA02000131.1"/>
</dbReference>
<proteinExistence type="predicted"/>
<reference evidence="1" key="1">
    <citation type="submission" date="2016-10" db="EMBL/GenBank/DDBJ databases">
        <title>Genome sequence of Streptomyces mangrovisoli MUSC 149.</title>
        <authorList>
            <person name="Lee L.-H."/>
            <person name="Ser H.-L."/>
        </authorList>
    </citation>
    <scope>NUCLEOTIDE SEQUENCE [LARGE SCALE GENOMIC DNA]</scope>
    <source>
        <strain evidence="1">MUSC 149</strain>
    </source>
</reference>
<dbReference type="OrthoDB" id="4201767at2"/>
<dbReference type="EMBL" id="LAVA02000131">
    <property type="protein sequence ID" value="OIJ62818.1"/>
    <property type="molecule type" value="Genomic_DNA"/>
</dbReference>